<dbReference type="Pfam" id="PF13177">
    <property type="entry name" value="DNA_pol3_delta2"/>
    <property type="match status" value="1"/>
</dbReference>
<dbReference type="InterPro" id="IPR045085">
    <property type="entry name" value="HLD_clamp_pol_III_gamma_tau"/>
</dbReference>
<dbReference type="NCBIfam" id="TIGR02397">
    <property type="entry name" value="dnaX_nterm"/>
    <property type="match status" value="1"/>
</dbReference>
<dbReference type="InterPro" id="IPR003593">
    <property type="entry name" value="AAA+_ATPase"/>
</dbReference>
<dbReference type="PANTHER" id="PTHR11669">
    <property type="entry name" value="REPLICATION FACTOR C / DNA POLYMERASE III GAMMA-TAU SUBUNIT"/>
    <property type="match status" value="1"/>
</dbReference>
<dbReference type="OrthoDB" id="9810148at2"/>
<dbReference type="SUPFAM" id="SSF52540">
    <property type="entry name" value="P-loop containing nucleoside triphosphate hydrolases"/>
    <property type="match status" value="1"/>
</dbReference>
<evidence type="ECO:0000256" key="12">
    <source>
        <dbReference type="SAM" id="MobiDB-lite"/>
    </source>
</evidence>
<dbReference type="FunFam" id="3.40.50.300:FF:000014">
    <property type="entry name" value="DNA polymerase III subunit gamma/tau"/>
    <property type="match status" value="1"/>
</dbReference>
<dbReference type="GO" id="GO:0006261">
    <property type="term" value="P:DNA-templated DNA replication"/>
    <property type="evidence" value="ECO:0007669"/>
    <property type="project" value="TreeGrafter"/>
</dbReference>
<dbReference type="InterPro" id="IPR008921">
    <property type="entry name" value="DNA_pol3_clamp-load_cplx_C"/>
</dbReference>
<keyword evidence="9 11" id="KW-0239">DNA-directed DNA polymerase</keyword>
<keyword evidence="5" id="KW-0479">Metal-binding</keyword>
<evidence type="ECO:0000256" key="10">
    <source>
        <dbReference type="ARBA" id="ARBA00049244"/>
    </source>
</evidence>
<dbReference type="CDD" id="cd00009">
    <property type="entry name" value="AAA"/>
    <property type="match status" value="1"/>
</dbReference>
<dbReference type="KEGG" id="rpod:E0E05_03405"/>
<keyword evidence="4 11" id="KW-0235">DNA replication</keyword>
<evidence type="ECO:0000256" key="5">
    <source>
        <dbReference type="ARBA" id="ARBA00022723"/>
    </source>
</evidence>
<feature type="domain" description="AAA+ ATPase" evidence="13">
    <location>
        <begin position="45"/>
        <end position="191"/>
    </location>
</feature>
<comment type="function">
    <text evidence="11">DNA polymerase III is a complex, multichain enzyme responsible for most of the replicative synthesis in bacteria. This DNA polymerase also exhibits 3' to 5' exonuclease activity.</text>
</comment>
<dbReference type="GO" id="GO:0046872">
    <property type="term" value="F:metal ion binding"/>
    <property type="evidence" value="ECO:0007669"/>
    <property type="project" value="UniProtKB-KW"/>
</dbReference>
<dbReference type="GO" id="GO:0003887">
    <property type="term" value="F:DNA-directed DNA polymerase activity"/>
    <property type="evidence" value="ECO:0007669"/>
    <property type="project" value="UniProtKB-KW"/>
</dbReference>
<comment type="catalytic activity">
    <reaction evidence="10 11">
        <text>DNA(n) + a 2'-deoxyribonucleoside 5'-triphosphate = DNA(n+1) + diphosphate</text>
        <dbReference type="Rhea" id="RHEA:22508"/>
        <dbReference type="Rhea" id="RHEA-COMP:17339"/>
        <dbReference type="Rhea" id="RHEA-COMP:17340"/>
        <dbReference type="ChEBI" id="CHEBI:33019"/>
        <dbReference type="ChEBI" id="CHEBI:61560"/>
        <dbReference type="ChEBI" id="CHEBI:173112"/>
        <dbReference type="EC" id="2.7.7.7"/>
    </reaction>
</comment>
<evidence type="ECO:0000256" key="7">
    <source>
        <dbReference type="ARBA" id="ARBA00022833"/>
    </source>
</evidence>
<dbReference type="Pfam" id="PF22608">
    <property type="entry name" value="DNAX_ATPase_lid"/>
    <property type="match status" value="1"/>
</dbReference>
<reference evidence="14 15" key="1">
    <citation type="journal article" date="2017" name="Int. J. Syst. Evol. Microbiol.">
        <title>Roseitalea porphyridii gen. nov., sp. nov., isolated from a red alga, and reclassification of Hoeflea suaedae Chung et al. 2013 as Pseudohoeflea suaedae gen. nov., comb. nov.</title>
        <authorList>
            <person name="Hyeon J.W."/>
            <person name="Jeong S.E."/>
            <person name="Baek K."/>
            <person name="Jeon C.O."/>
        </authorList>
    </citation>
    <scope>NUCLEOTIDE SEQUENCE [LARGE SCALE GENOMIC DNA]</scope>
    <source>
        <strain evidence="14 15">MA7-20</strain>
    </source>
</reference>
<feature type="compositionally biased region" description="Low complexity" evidence="12">
    <location>
        <begin position="430"/>
        <end position="443"/>
    </location>
</feature>
<dbReference type="AlphaFoldDB" id="A0A4P6V4M0"/>
<feature type="compositionally biased region" description="Low complexity" evidence="12">
    <location>
        <begin position="402"/>
        <end position="421"/>
    </location>
</feature>
<dbReference type="SMART" id="SM00382">
    <property type="entry name" value="AAA"/>
    <property type="match status" value="1"/>
</dbReference>
<feature type="region of interest" description="Disordered" evidence="12">
    <location>
        <begin position="392"/>
        <end position="451"/>
    </location>
</feature>
<keyword evidence="2 11" id="KW-0808">Transferase</keyword>
<evidence type="ECO:0000256" key="6">
    <source>
        <dbReference type="ARBA" id="ARBA00022741"/>
    </source>
</evidence>
<protein>
    <recommendedName>
        <fullName evidence="11">DNA polymerase III subunit gamma/tau</fullName>
        <ecNumber evidence="11">2.7.7.7</ecNumber>
    </recommendedName>
</protein>
<keyword evidence="7" id="KW-0862">Zinc</keyword>
<dbReference type="Gene3D" id="3.40.50.300">
    <property type="entry name" value="P-loop containing nucleotide triphosphate hydrolases"/>
    <property type="match status" value="1"/>
</dbReference>
<dbReference type="Gene3D" id="1.10.8.60">
    <property type="match status" value="1"/>
</dbReference>
<proteinExistence type="inferred from homology"/>
<dbReference type="InterPro" id="IPR022754">
    <property type="entry name" value="DNA_pol_III_gamma-3"/>
</dbReference>
<evidence type="ECO:0000313" key="15">
    <source>
        <dbReference type="Proteomes" id="UP000293719"/>
    </source>
</evidence>
<dbReference type="GO" id="GO:0009360">
    <property type="term" value="C:DNA polymerase III complex"/>
    <property type="evidence" value="ECO:0007669"/>
    <property type="project" value="InterPro"/>
</dbReference>
<keyword evidence="8 11" id="KW-0067">ATP-binding</keyword>
<comment type="similarity">
    <text evidence="1 11">Belongs to the DnaX/STICHEL family.</text>
</comment>
<dbReference type="Gene3D" id="1.20.272.10">
    <property type="match status" value="1"/>
</dbReference>
<evidence type="ECO:0000256" key="3">
    <source>
        <dbReference type="ARBA" id="ARBA00022695"/>
    </source>
</evidence>
<gene>
    <name evidence="11" type="primary">dnaX</name>
    <name evidence="14" type="ORF">E0E05_03405</name>
</gene>
<sequence>MIDTPSGSNDYRVLARKYRPADFTALIGQEPMVRTLTNAFATDRIAQAWMLTGVRGVGKTTTARILARALNYRTDTVDRPTIDLSVPGEHCQAIMEGRHIDVVEMDAASHTGIEDVKQIIDSVRYAPVSARYKVYIIDEIHMLSEKAFNALLKTLEEPPPHAKFIFATTEIRKVPITVLSRCQRFDLRRIEIAELTAHLRAIAGKEEVAVDDRSLAMIARAAEGSVRDALSILDQAIAHGGGTVDEEAVRAMLGLADRTRIVDLFEHLMAGRVTEALDGFKELHDVGADPVVVLNDLAAFTHLVTRLRYVPGAAHDDPSLSPDERERGIAFSEQLPVTVLARAWQMLLRGIPECETAARPFAAAEMLLIRLAHASTLPTLDEALKKLDTAPSGQAIAGDSAGGHPQAPSASAPSAQSHGAPQPHPQRSEPASPQPATTMAAPQPGGGASAMRLVADNADPEPASAQAPPAAAPAQPAVSITGLQDLADLADRHRDLKMKVAIRNYVRLVSIEPGRLSINLTDGATPELVGELSNRLGEWTGTRWIVSVSRDPGGPTLDEEDRDRRNALFADASRDPDVKAILDTFPGAKVVDVRINEIVDEAGLDADMSGEEGLADPDEATDTD</sequence>
<name>A0A4P6V4M0_9HYPH</name>
<dbReference type="InterPro" id="IPR050238">
    <property type="entry name" value="DNA_Rep/Repair_Clamp_Loader"/>
</dbReference>
<dbReference type="GO" id="GO:0003677">
    <property type="term" value="F:DNA binding"/>
    <property type="evidence" value="ECO:0007669"/>
    <property type="project" value="InterPro"/>
</dbReference>
<accession>A0A4P6V4M0</accession>
<dbReference type="PANTHER" id="PTHR11669:SF0">
    <property type="entry name" value="PROTEIN STICHEL-LIKE 2"/>
    <property type="match status" value="1"/>
</dbReference>
<keyword evidence="6 11" id="KW-0547">Nucleotide-binding</keyword>
<evidence type="ECO:0000259" key="13">
    <source>
        <dbReference type="SMART" id="SM00382"/>
    </source>
</evidence>
<evidence type="ECO:0000256" key="8">
    <source>
        <dbReference type="ARBA" id="ARBA00022840"/>
    </source>
</evidence>
<dbReference type="CDD" id="cd18137">
    <property type="entry name" value="HLD_clamp_pol_III_gamma_tau"/>
    <property type="match status" value="1"/>
</dbReference>
<feature type="region of interest" description="Disordered" evidence="12">
    <location>
        <begin position="602"/>
        <end position="624"/>
    </location>
</feature>
<dbReference type="Pfam" id="PF12169">
    <property type="entry name" value="DNA_pol3_gamma3"/>
    <property type="match status" value="1"/>
</dbReference>
<dbReference type="FunFam" id="1.10.8.60:FF:000013">
    <property type="entry name" value="DNA polymerase III subunit gamma/tau"/>
    <property type="match status" value="1"/>
</dbReference>
<comment type="subunit">
    <text evidence="11">DNA polymerase III contains a core (composed of alpha, epsilon and theta chains) that associates with a tau subunit. This core dimerizes to form the POLIII' complex. PolIII' associates with the gamma complex (composed of gamma, delta, delta', psi and chi chains) and with the beta chain to form the complete DNA polymerase III complex.</text>
</comment>
<evidence type="ECO:0000313" key="14">
    <source>
        <dbReference type="EMBL" id="QBK32235.1"/>
    </source>
</evidence>
<evidence type="ECO:0000256" key="11">
    <source>
        <dbReference type="RuleBase" id="RU364063"/>
    </source>
</evidence>
<keyword evidence="15" id="KW-1185">Reference proteome</keyword>
<dbReference type="InterPro" id="IPR027417">
    <property type="entry name" value="P-loop_NTPase"/>
</dbReference>
<evidence type="ECO:0000256" key="2">
    <source>
        <dbReference type="ARBA" id="ARBA00022679"/>
    </source>
</evidence>
<evidence type="ECO:0000256" key="1">
    <source>
        <dbReference type="ARBA" id="ARBA00006360"/>
    </source>
</evidence>
<dbReference type="InterPro" id="IPR012763">
    <property type="entry name" value="DNA_pol_III_sug/sutau_N"/>
</dbReference>
<keyword evidence="3 11" id="KW-0548">Nucleotidyltransferase</keyword>
<organism evidence="14 15">
    <name type="scientific">Roseitalea porphyridii</name>
    <dbReference type="NCBI Taxonomy" id="1852022"/>
    <lineage>
        <taxon>Bacteria</taxon>
        <taxon>Pseudomonadati</taxon>
        <taxon>Pseudomonadota</taxon>
        <taxon>Alphaproteobacteria</taxon>
        <taxon>Hyphomicrobiales</taxon>
        <taxon>Ahrensiaceae</taxon>
        <taxon>Roseitalea</taxon>
    </lineage>
</organism>
<evidence type="ECO:0000256" key="4">
    <source>
        <dbReference type="ARBA" id="ARBA00022705"/>
    </source>
</evidence>
<dbReference type="Proteomes" id="UP000293719">
    <property type="component" value="Chromosome"/>
</dbReference>
<dbReference type="Pfam" id="PF12362">
    <property type="entry name" value="DUF3646"/>
    <property type="match status" value="1"/>
</dbReference>
<dbReference type="InterPro" id="IPR022107">
    <property type="entry name" value="DNA_pol_III_gamma/tau_C"/>
</dbReference>
<dbReference type="GO" id="GO:0005524">
    <property type="term" value="F:ATP binding"/>
    <property type="evidence" value="ECO:0007669"/>
    <property type="project" value="UniProtKB-KW"/>
</dbReference>
<dbReference type="SUPFAM" id="SSF48019">
    <property type="entry name" value="post-AAA+ oligomerization domain-like"/>
    <property type="match status" value="1"/>
</dbReference>
<evidence type="ECO:0000256" key="9">
    <source>
        <dbReference type="ARBA" id="ARBA00022932"/>
    </source>
</evidence>
<dbReference type="EMBL" id="CP036532">
    <property type="protein sequence ID" value="QBK32235.1"/>
    <property type="molecule type" value="Genomic_DNA"/>
</dbReference>
<dbReference type="NCBIfam" id="NF006585">
    <property type="entry name" value="PRK09111.1"/>
    <property type="match status" value="1"/>
</dbReference>
<dbReference type="EC" id="2.7.7.7" evidence="11"/>